<dbReference type="Pfam" id="PF10400">
    <property type="entry name" value="Vir_act_alpha_C"/>
    <property type="match status" value="1"/>
</dbReference>
<dbReference type="OrthoDB" id="9783723at2"/>
<organism evidence="3 4">
    <name type="scientific">Lachnoanaerobaculum saburreum F0468</name>
    <dbReference type="NCBI Taxonomy" id="1095750"/>
    <lineage>
        <taxon>Bacteria</taxon>
        <taxon>Bacillati</taxon>
        <taxon>Bacillota</taxon>
        <taxon>Clostridia</taxon>
        <taxon>Lachnospirales</taxon>
        <taxon>Lachnospiraceae</taxon>
        <taxon>Lachnoanaerobaculum</taxon>
    </lineage>
</organism>
<name>I0R7I6_9FIRM</name>
<dbReference type="InterPro" id="IPR018309">
    <property type="entry name" value="Tscrpt_reg_PadR_C"/>
</dbReference>
<dbReference type="RefSeq" id="WP_008754120.1">
    <property type="nucleotide sequence ID" value="NZ_AJGH01000074.1"/>
</dbReference>
<dbReference type="Gene3D" id="1.10.10.10">
    <property type="entry name" value="Winged helix-like DNA-binding domain superfamily/Winged helix DNA-binding domain"/>
    <property type="match status" value="1"/>
</dbReference>
<dbReference type="SUPFAM" id="SSF46785">
    <property type="entry name" value="Winged helix' DNA-binding domain"/>
    <property type="match status" value="1"/>
</dbReference>
<evidence type="ECO:0000259" key="1">
    <source>
        <dbReference type="Pfam" id="PF03551"/>
    </source>
</evidence>
<gene>
    <name evidence="3" type="ORF">HMPREF9970_0148</name>
</gene>
<dbReference type="PANTHER" id="PTHR43252">
    <property type="entry name" value="TRANSCRIPTIONAL REGULATOR YQJI"/>
    <property type="match status" value="1"/>
</dbReference>
<dbReference type="InterPro" id="IPR036390">
    <property type="entry name" value="WH_DNA-bd_sf"/>
</dbReference>
<dbReference type="eggNOG" id="COG1695">
    <property type="taxonomic scope" value="Bacteria"/>
</dbReference>
<evidence type="ECO:0000313" key="4">
    <source>
        <dbReference type="Proteomes" id="UP000005039"/>
    </source>
</evidence>
<dbReference type="InterPro" id="IPR036388">
    <property type="entry name" value="WH-like_DNA-bd_sf"/>
</dbReference>
<dbReference type="EMBL" id="AJGH01000074">
    <property type="protein sequence ID" value="EIC95644.1"/>
    <property type="molecule type" value="Genomic_DNA"/>
</dbReference>
<dbReference type="Proteomes" id="UP000005039">
    <property type="component" value="Unassembled WGS sequence"/>
</dbReference>
<evidence type="ECO:0000313" key="3">
    <source>
        <dbReference type="EMBL" id="EIC95644.1"/>
    </source>
</evidence>
<dbReference type="InterPro" id="IPR005149">
    <property type="entry name" value="Tscrpt_reg_PadR_N"/>
</dbReference>
<dbReference type="PATRIC" id="fig|1095750.3.peg.1582"/>
<evidence type="ECO:0000259" key="2">
    <source>
        <dbReference type="Pfam" id="PF10400"/>
    </source>
</evidence>
<feature type="domain" description="Transcription regulator PadR C-terminal" evidence="2">
    <location>
        <begin position="94"/>
        <end position="178"/>
    </location>
</feature>
<dbReference type="Pfam" id="PF03551">
    <property type="entry name" value="PadR"/>
    <property type="match status" value="1"/>
</dbReference>
<dbReference type="Gene3D" id="6.10.140.190">
    <property type="match status" value="1"/>
</dbReference>
<reference evidence="3 4" key="1">
    <citation type="submission" date="2012-03" db="EMBL/GenBank/DDBJ databases">
        <authorList>
            <person name="Durkin A.S."/>
            <person name="McCorrison J."/>
            <person name="Torralba M."/>
            <person name="Gillis M."/>
            <person name="Methe B."/>
            <person name="Sutton G."/>
            <person name="Nelson K.E."/>
        </authorList>
    </citation>
    <scope>NUCLEOTIDE SEQUENCE [LARGE SCALE GENOMIC DNA]</scope>
    <source>
        <strain evidence="3 4">F0468</strain>
    </source>
</reference>
<keyword evidence="4" id="KW-1185">Reference proteome</keyword>
<comment type="caution">
    <text evidence="3">The sequence shown here is derived from an EMBL/GenBank/DDBJ whole genome shotgun (WGS) entry which is preliminary data.</text>
</comment>
<dbReference type="AlphaFoldDB" id="I0R7I6"/>
<feature type="domain" description="Transcription regulator PadR N-terminal" evidence="1">
    <location>
        <begin position="7"/>
        <end position="79"/>
    </location>
</feature>
<sequence length="184" mass="21339">MSLSHGILGFLSYSSMTGYDLAKLFDSSIKFFWYAGANHIYFELNKLEKKEFVSCEYIVQQDKPNKKLYHITDEGKKEFLRWLASDSEDVSKNKNAFLMKVFFSGSSDIDKSIAMLKRFIDDCNAYINSMNKVPTAIDANRGFVEPLQALYWEFTADYGLRQTKFCIEWAGDCIEKLENFKRGK</sequence>
<proteinExistence type="predicted"/>
<dbReference type="PANTHER" id="PTHR43252:SF2">
    <property type="entry name" value="TRANSCRIPTION REGULATOR, PADR-LIKE FAMILY"/>
    <property type="match status" value="1"/>
</dbReference>
<accession>I0R7I6</accession>
<protein>
    <submittedName>
        <fullName evidence="3">Transcriptional regulator, PadR family / virulence activator alpha C-terminal multi-domain protein</fullName>
    </submittedName>
</protein>